<sequence>MSPPPAAKLTADPNGVAWVRARGPAKTRLALGRSKAHPIRLPPRWFRFVLSCSLALFSSHAPTHAIPTPLASTQRSAGLLRTCNKIYTNDLLGKLVLVSSVGELPPSGQPQLNPWLLPTLFPVLRGSSHPSIMKTDQANRAAVPCFPSLLGPLGLAFLADRVRICSDPRVAPRAVLASY</sequence>
<name>A0ABR4LRZ1_9EURO</name>
<accession>A0ABR4LRZ1</accession>
<comment type="caution">
    <text evidence="1">The sequence shown here is derived from an EMBL/GenBank/DDBJ whole genome shotgun (WGS) entry which is preliminary data.</text>
</comment>
<dbReference type="RefSeq" id="XP_070886282.1">
    <property type="nucleotide sequence ID" value="XM_071035508.1"/>
</dbReference>
<organism evidence="1 2">
    <name type="scientific">Aspergillus lucknowensis</name>
    <dbReference type="NCBI Taxonomy" id="176173"/>
    <lineage>
        <taxon>Eukaryota</taxon>
        <taxon>Fungi</taxon>
        <taxon>Dikarya</taxon>
        <taxon>Ascomycota</taxon>
        <taxon>Pezizomycotina</taxon>
        <taxon>Eurotiomycetes</taxon>
        <taxon>Eurotiomycetidae</taxon>
        <taxon>Eurotiales</taxon>
        <taxon>Aspergillaceae</taxon>
        <taxon>Aspergillus</taxon>
        <taxon>Aspergillus subgen. Nidulantes</taxon>
    </lineage>
</organism>
<dbReference type="EMBL" id="JBFXLQ010000019">
    <property type="protein sequence ID" value="KAL2867303.1"/>
    <property type="molecule type" value="Genomic_DNA"/>
</dbReference>
<evidence type="ECO:0000313" key="1">
    <source>
        <dbReference type="EMBL" id="KAL2867303.1"/>
    </source>
</evidence>
<dbReference type="Proteomes" id="UP001610432">
    <property type="component" value="Unassembled WGS sequence"/>
</dbReference>
<keyword evidence="2" id="KW-1185">Reference proteome</keyword>
<protein>
    <submittedName>
        <fullName evidence="1">Uncharacterized protein</fullName>
    </submittedName>
</protein>
<proteinExistence type="predicted"/>
<gene>
    <name evidence="1" type="ORF">BJX67DRAFT_82189</name>
</gene>
<evidence type="ECO:0000313" key="2">
    <source>
        <dbReference type="Proteomes" id="UP001610432"/>
    </source>
</evidence>
<dbReference type="GeneID" id="98150580"/>
<reference evidence="1 2" key="1">
    <citation type="submission" date="2024-07" db="EMBL/GenBank/DDBJ databases">
        <title>Section-level genome sequencing and comparative genomics of Aspergillus sections Usti and Cavernicolus.</title>
        <authorList>
            <consortium name="Lawrence Berkeley National Laboratory"/>
            <person name="Nybo J.L."/>
            <person name="Vesth T.C."/>
            <person name="Theobald S."/>
            <person name="Frisvad J.C."/>
            <person name="Larsen T.O."/>
            <person name="Kjaerboelling I."/>
            <person name="Rothschild-Mancinelli K."/>
            <person name="Lyhne E.K."/>
            <person name="Kogle M.E."/>
            <person name="Barry K."/>
            <person name="Clum A."/>
            <person name="Na H."/>
            <person name="Ledsgaard L."/>
            <person name="Lin J."/>
            <person name="Lipzen A."/>
            <person name="Kuo A."/>
            <person name="Riley R."/>
            <person name="Mondo S."/>
            <person name="Labutti K."/>
            <person name="Haridas S."/>
            <person name="Pangalinan J."/>
            <person name="Salamov A.A."/>
            <person name="Simmons B.A."/>
            <person name="Magnuson J.K."/>
            <person name="Chen J."/>
            <person name="Drula E."/>
            <person name="Henrissat B."/>
            <person name="Wiebenga A."/>
            <person name="Lubbers R.J."/>
            <person name="Gomes A.C."/>
            <person name="Macurrencykelacurrency M.R."/>
            <person name="Stajich J."/>
            <person name="Grigoriev I.V."/>
            <person name="Mortensen U.H."/>
            <person name="De Vries R.P."/>
            <person name="Baker S.E."/>
            <person name="Andersen M.R."/>
        </authorList>
    </citation>
    <scope>NUCLEOTIDE SEQUENCE [LARGE SCALE GENOMIC DNA]</scope>
    <source>
        <strain evidence="1 2">CBS 449.75</strain>
    </source>
</reference>